<evidence type="ECO:0000313" key="3">
    <source>
        <dbReference type="EMBL" id="PVZ94323.1"/>
    </source>
</evidence>
<dbReference type="AlphaFoldDB" id="A0A2V1HNV6"/>
<name>A0A2V1HNV6_9MICO</name>
<feature type="transmembrane region" description="Helical" evidence="1">
    <location>
        <begin position="80"/>
        <end position="101"/>
    </location>
</feature>
<dbReference type="SUPFAM" id="SSF56219">
    <property type="entry name" value="DNase I-like"/>
    <property type="match status" value="1"/>
</dbReference>
<keyword evidence="1" id="KW-1133">Transmembrane helix</keyword>
<sequence>MPGAAETRRPRVAAALAPLVVSTVAALVVGAIVWPQSVGLERFPLPVYLVSSRGLLLLALVLAAITTSVLASRSRARRSILVPIAVVLVLGAVFNGIVIAARGMGEPLAAVPADGGVRVLSWNTEHAAPGAEAIASLIREVEADVVMLPETDAEAAEAIAAELTASGLSAQHETVDHEGFPGSVPTSVVFVGELSSAGYQRAGAAGSTPGQPSAVWEPTNRDAPRVGAVHTVPPMPWAFPLWSAGLDWVVAQCADPRAVIAGDLNATLDHMAGLGVDGGTVGRCRDAAAESSSAARGTWPTNVPELLASPIDHILVGSDWEVVSFDVLTGASTSGSDHRPILAVLSPSGDFLE</sequence>
<evidence type="ECO:0000259" key="2">
    <source>
        <dbReference type="Pfam" id="PF03372"/>
    </source>
</evidence>
<proteinExistence type="predicted"/>
<dbReference type="RefSeq" id="WP_116756835.1">
    <property type="nucleotide sequence ID" value="NZ_JBHUEX010000001.1"/>
</dbReference>
<dbReference type="Gene3D" id="3.60.10.10">
    <property type="entry name" value="Endonuclease/exonuclease/phosphatase"/>
    <property type="match status" value="1"/>
</dbReference>
<keyword evidence="4" id="KW-1185">Reference proteome</keyword>
<accession>A0A2V1HNV6</accession>
<reference evidence="3 4" key="1">
    <citation type="submission" date="2018-05" db="EMBL/GenBank/DDBJ databases">
        <title>Amnibacterium sp. M8JJ-5, whole genome shotgun sequence.</title>
        <authorList>
            <person name="Tuo L."/>
        </authorList>
    </citation>
    <scope>NUCLEOTIDE SEQUENCE [LARGE SCALE GENOMIC DNA]</scope>
    <source>
        <strain evidence="3 4">M8JJ-5</strain>
    </source>
</reference>
<dbReference type="InterPro" id="IPR036691">
    <property type="entry name" value="Endo/exonu/phosph_ase_sf"/>
</dbReference>
<feature type="transmembrane region" description="Helical" evidence="1">
    <location>
        <begin position="12"/>
        <end position="34"/>
    </location>
</feature>
<dbReference type="GO" id="GO:0003824">
    <property type="term" value="F:catalytic activity"/>
    <property type="evidence" value="ECO:0007669"/>
    <property type="project" value="InterPro"/>
</dbReference>
<dbReference type="Proteomes" id="UP000244893">
    <property type="component" value="Unassembled WGS sequence"/>
</dbReference>
<keyword evidence="1" id="KW-0812">Transmembrane</keyword>
<feature type="transmembrane region" description="Helical" evidence="1">
    <location>
        <begin position="54"/>
        <end position="71"/>
    </location>
</feature>
<dbReference type="Pfam" id="PF03372">
    <property type="entry name" value="Exo_endo_phos"/>
    <property type="match status" value="1"/>
</dbReference>
<dbReference type="EMBL" id="QEOP01000002">
    <property type="protein sequence ID" value="PVZ94323.1"/>
    <property type="molecule type" value="Genomic_DNA"/>
</dbReference>
<protein>
    <recommendedName>
        <fullName evidence="2">Endonuclease/exonuclease/phosphatase domain-containing protein</fullName>
    </recommendedName>
</protein>
<gene>
    <name evidence="3" type="ORF">DDQ50_11380</name>
</gene>
<dbReference type="InterPro" id="IPR005135">
    <property type="entry name" value="Endo/exonuclease/phosphatase"/>
</dbReference>
<organism evidence="3 4">
    <name type="scientific">Amnibacterium flavum</name>
    <dbReference type="NCBI Taxonomy" id="2173173"/>
    <lineage>
        <taxon>Bacteria</taxon>
        <taxon>Bacillati</taxon>
        <taxon>Actinomycetota</taxon>
        <taxon>Actinomycetes</taxon>
        <taxon>Micrococcales</taxon>
        <taxon>Microbacteriaceae</taxon>
        <taxon>Amnibacterium</taxon>
    </lineage>
</organism>
<evidence type="ECO:0000313" key="4">
    <source>
        <dbReference type="Proteomes" id="UP000244893"/>
    </source>
</evidence>
<evidence type="ECO:0000256" key="1">
    <source>
        <dbReference type="SAM" id="Phobius"/>
    </source>
</evidence>
<comment type="caution">
    <text evidence="3">The sequence shown here is derived from an EMBL/GenBank/DDBJ whole genome shotgun (WGS) entry which is preliminary data.</text>
</comment>
<dbReference type="OrthoDB" id="2340043at2"/>
<feature type="domain" description="Endonuclease/exonuclease/phosphatase" evidence="2">
    <location>
        <begin position="120"/>
        <end position="338"/>
    </location>
</feature>
<keyword evidence="1" id="KW-0472">Membrane</keyword>